<reference evidence="2" key="1">
    <citation type="journal article" date="2014" name="Proc. Natl. Acad. Sci. U.S.A.">
        <title>Extensive sampling of basidiomycete genomes demonstrates inadequacy of the white-rot/brown-rot paradigm for wood decay fungi.</title>
        <authorList>
            <person name="Riley R."/>
            <person name="Salamov A.A."/>
            <person name="Brown D.W."/>
            <person name="Nagy L.G."/>
            <person name="Floudas D."/>
            <person name="Held B.W."/>
            <person name="Levasseur A."/>
            <person name="Lombard V."/>
            <person name="Morin E."/>
            <person name="Otillar R."/>
            <person name="Lindquist E.A."/>
            <person name="Sun H."/>
            <person name="LaButti K.M."/>
            <person name="Schmutz J."/>
            <person name="Jabbour D."/>
            <person name="Luo H."/>
            <person name="Baker S.E."/>
            <person name="Pisabarro A.G."/>
            <person name="Walton J.D."/>
            <person name="Blanchette R.A."/>
            <person name="Henrissat B."/>
            <person name="Martin F."/>
            <person name="Cullen D."/>
            <person name="Hibbett D.S."/>
            <person name="Grigoriev I.V."/>
        </authorList>
    </citation>
    <scope>NUCLEOTIDE SEQUENCE [LARGE SCALE GENOMIC DNA]</scope>
    <source>
        <strain evidence="2">CBS 339.88</strain>
    </source>
</reference>
<dbReference type="Proteomes" id="UP000027222">
    <property type="component" value="Unassembled WGS sequence"/>
</dbReference>
<dbReference type="AlphaFoldDB" id="A0A067T9E8"/>
<dbReference type="EMBL" id="KL142380">
    <property type="protein sequence ID" value="KDR75628.1"/>
    <property type="molecule type" value="Genomic_DNA"/>
</dbReference>
<dbReference type="HOGENOM" id="CLU_737812_0_0_1"/>
<proteinExistence type="predicted"/>
<name>A0A067T9E8_GALM3</name>
<sequence length="425" mass="47578">MDHFPLELTSAILDLIPDSDKTTLFCLRLVSKGFRELATPRAFRRLNISRKKGCCAAFTELATAAADAGADAHASEVSLHVKEVDFRALEVGGFVEGYVFDGDTIEETVSMFQHLGNFGNLHTLRLYFPSVYEEGVYQFGGEEMSPTRRLQIGIFTSLAESASTANNGSLDNDPRLALHELQVHGLLALPNDGARLASFHTFLHPLKTLHLSLVTNDSEDFDASDEEYTAFWEDDLPGILAGCAENLTCLTLVSDVNTLTFELREWDPIELRRLERLCMRNVVFAMGGLAHANFDTGAEGFIIRHKDTLVYLDLSSCYIDVDDPGPPRSWAQIWGRFERELKGLRSFVFSPLPGRPGPREEPGLSEDELADGDEFYQRIFHGYVVFIIESGYCCDFEEPPRDEEVDRLAFESLQKCIAERNGGER</sequence>
<gene>
    <name evidence="1" type="ORF">GALMADRAFT_248192</name>
</gene>
<organism evidence="1 2">
    <name type="scientific">Galerina marginata (strain CBS 339.88)</name>
    <dbReference type="NCBI Taxonomy" id="685588"/>
    <lineage>
        <taxon>Eukaryota</taxon>
        <taxon>Fungi</taxon>
        <taxon>Dikarya</taxon>
        <taxon>Basidiomycota</taxon>
        <taxon>Agaricomycotina</taxon>
        <taxon>Agaricomycetes</taxon>
        <taxon>Agaricomycetidae</taxon>
        <taxon>Agaricales</taxon>
        <taxon>Agaricineae</taxon>
        <taxon>Strophariaceae</taxon>
        <taxon>Galerina</taxon>
    </lineage>
</organism>
<evidence type="ECO:0008006" key="3">
    <source>
        <dbReference type="Google" id="ProtNLM"/>
    </source>
</evidence>
<evidence type="ECO:0000313" key="1">
    <source>
        <dbReference type="EMBL" id="KDR75628.1"/>
    </source>
</evidence>
<keyword evidence="2" id="KW-1185">Reference proteome</keyword>
<accession>A0A067T9E8</accession>
<dbReference type="OrthoDB" id="3030848at2759"/>
<protein>
    <recommendedName>
        <fullName evidence="3">F-box domain-containing protein</fullName>
    </recommendedName>
</protein>
<evidence type="ECO:0000313" key="2">
    <source>
        <dbReference type="Proteomes" id="UP000027222"/>
    </source>
</evidence>